<dbReference type="Proteomes" id="UP000036681">
    <property type="component" value="Unplaced"/>
</dbReference>
<keyword evidence="8" id="KW-1185">Reference proteome</keyword>
<dbReference type="GO" id="GO:0045815">
    <property type="term" value="P:transcription initiation-coupled chromatin remodeling"/>
    <property type="evidence" value="ECO:0007669"/>
    <property type="project" value="TreeGrafter"/>
</dbReference>
<feature type="region of interest" description="Disordered" evidence="6">
    <location>
        <begin position="198"/>
        <end position="217"/>
    </location>
</feature>
<dbReference type="GO" id="GO:0006337">
    <property type="term" value="P:nucleosome disassembly"/>
    <property type="evidence" value="ECO:0007669"/>
    <property type="project" value="TreeGrafter"/>
</dbReference>
<name>A0A9J2P1A1_ASCLU</name>
<accession>A0A9J2P1A1</accession>
<dbReference type="GO" id="GO:0006334">
    <property type="term" value="P:nucleosome assembly"/>
    <property type="evidence" value="ECO:0007669"/>
    <property type="project" value="TreeGrafter"/>
</dbReference>
<dbReference type="Pfam" id="PF17862">
    <property type="entry name" value="AAA_lid_3"/>
    <property type="match status" value="1"/>
</dbReference>
<evidence type="ECO:0000256" key="4">
    <source>
        <dbReference type="ARBA" id="ARBA00023117"/>
    </source>
</evidence>
<evidence type="ECO:0000256" key="3">
    <source>
        <dbReference type="ARBA" id="ARBA00022840"/>
    </source>
</evidence>
<dbReference type="InterPro" id="IPR003960">
    <property type="entry name" value="ATPase_AAA_CS"/>
</dbReference>
<dbReference type="Gene3D" id="1.10.8.60">
    <property type="match status" value="1"/>
</dbReference>
<dbReference type="InterPro" id="IPR041569">
    <property type="entry name" value="AAA_lid_3"/>
</dbReference>
<evidence type="ECO:0000256" key="6">
    <source>
        <dbReference type="SAM" id="MobiDB-lite"/>
    </source>
</evidence>
<dbReference type="PROSITE" id="PS50014">
    <property type="entry name" value="BROMODOMAIN_2"/>
    <property type="match status" value="1"/>
</dbReference>
<feature type="compositionally biased region" description="Polar residues" evidence="6">
    <location>
        <begin position="990"/>
        <end position="1022"/>
    </location>
</feature>
<dbReference type="WBParaSite" id="ALUE_0000353101-mRNA-1">
    <property type="protein sequence ID" value="ALUE_0000353101-mRNA-1"/>
    <property type="gene ID" value="ALUE_0000353101"/>
</dbReference>
<feature type="region of interest" description="Disordered" evidence="6">
    <location>
        <begin position="1"/>
        <end position="23"/>
    </location>
</feature>
<keyword evidence="4 5" id="KW-0103">Bromodomain</keyword>
<dbReference type="Pfam" id="PF00439">
    <property type="entry name" value="Bromodomain"/>
    <property type="match status" value="1"/>
</dbReference>
<evidence type="ECO:0000256" key="2">
    <source>
        <dbReference type="ARBA" id="ARBA00022741"/>
    </source>
</evidence>
<dbReference type="GO" id="GO:0042393">
    <property type="term" value="F:histone binding"/>
    <property type="evidence" value="ECO:0007669"/>
    <property type="project" value="TreeGrafter"/>
</dbReference>
<feature type="compositionally biased region" description="Basic and acidic residues" evidence="6">
    <location>
        <begin position="74"/>
        <end position="90"/>
    </location>
</feature>
<keyword evidence="3" id="KW-0067">ATP-binding</keyword>
<feature type="compositionally biased region" description="Polar residues" evidence="6">
    <location>
        <begin position="1053"/>
        <end position="1064"/>
    </location>
</feature>
<dbReference type="InterPro" id="IPR045199">
    <property type="entry name" value="ATAD2-like"/>
</dbReference>
<protein>
    <submittedName>
        <fullName evidence="9">Bromo domain-containing protein</fullName>
    </submittedName>
</protein>
<evidence type="ECO:0000256" key="1">
    <source>
        <dbReference type="ARBA" id="ARBA00006914"/>
    </source>
</evidence>
<dbReference type="SUPFAM" id="SSF52540">
    <property type="entry name" value="P-loop containing nucleoside triphosphate hydrolases"/>
    <property type="match status" value="2"/>
</dbReference>
<dbReference type="GO" id="GO:0005634">
    <property type="term" value="C:nucleus"/>
    <property type="evidence" value="ECO:0007669"/>
    <property type="project" value="TreeGrafter"/>
</dbReference>
<reference evidence="9" key="1">
    <citation type="submission" date="2023-03" db="UniProtKB">
        <authorList>
            <consortium name="WormBaseParasite"/>
        </authorList>
    </citation>
    <scope>IDENTIFICATION</scope>
</reference>
<proteinExistence type="inferred from homology"/>
<evidence type="ECO:0000313" key="8">
    <source>
        <dbReference type="Proteomes" id="UP000036681"/>
    </source>
</evidence>
<organism evidence="8 9">
    <name type="scientific">Ascaris lumbricoides</name>
    <name type="common">Giant roundworm</name>
    <dbReference type="NCBI Taxonomy" id="6252"/>
    <lineage>
        <taxon>Eukaryota</taxon>
        <taxon>Metazoa</taxon>
        <taxon>Ecdysozoa</taxon>
        <taxon>Nematoda</taxon>
        <taxon>Chromadorea</taxon>
        <taxon>Rhabditida</taxon>
        <taxon>Spirurina</taxon>
        <taxon>Ascaridomorpha</taxon>
        <taxon>Ascaridoidea</taxon>
        <taxon>Ascarididae</taxon>
        <taxon>Ascaris</taxon>
    </lineage>
</organism>
<dbReference type="PRINTS" id="PR00503">
    <property type="entry name" value="BROMODOMAIN"/>
</dbReference>
<dbReference type="GO" id="GO:0005524">
    <property type="term" value="F:ATP binding"/>
    <property type="evidence" value="ECO:0007669"/>
    <property type="project" value="UniProtKB-KW"/>
</dbReference>
<evidence type="ECO:0000313" key="9">
    <source>
        <dbReference type="WBParaSite" id="ALUE_0000353101-mRNA-1"/>
    </source>
</evidence>
<feature type="compositionally biased region" description="Basic and acidic residues" evidence="6">
    <location>
        <begin position="1083"/>
        <end position="1094"/>
    </location>
</feature>
<dbReference type="SMART" id="SM00297">
    <property type="entry name" value="BROMO"/>
    <property type="match status" value="1"/>
</dbReference>
<dbReference type="PROSITE" id="PS00674">
    <property type="entry name" value="AAA"/>
    <property type="match status" value="1"/>
</dbReference>
<dbReference type="PANTHER" id="PTHR23069:SF0">
    <property type="entry name" value="TAT-BINDING HOMOLOG 7"/>
    <property type="match status" value="1"/>
</dbReference>
<feature type="compositionally biased region" description="Basic residues" evidence="6">
    <location>
        <begin position="91"/>
        <end position="100"/>
    </location>
</feature>
<evidence type="ECO:0000259" key="7">
    <source>
        <dbReference type="PROSITE" id="PS50014"/>
    </source>
</evidence>
<dbReference type="GO" id="GO:0016887">
    <property type="term" value="F:ATP hydrolysis activity"/>
    <property type="evidence" value="ECO:0007669"/>
    <property type="project" value="InterPro"/>
</dbReference>
<dbReference type="Gene3D" id="1.20.920.10">
    <property type="entry name" value="Bromodomain-like"/>
    <property type="match status" value="1"/>
</dbReference>
<feature type="region of interest" description="Disordered" evidence="6">
    <location>
        <begin position="256"/>
        <end position="276"/>
    </location>
</feature>
<comment type="similarity">
    <text evidence="1">Belongs to the AAA ATPase family.</text>
</comment>
<dbReference type="InterPro" id="IPR001487">
    <property type="entry name" value="Bromodomain"/>
</dbReference>
<dbReference type="InterPro" id="IPR003593">
    <property type="entry name" value="AAA+_ATPase"/>
</dbReference>
<feature type="region of interest" description="Disordered" evidence="6">
    <location>
        <begin position="984"/>
        <end position="1031"/>
    </location>
</feature>
<evidence type="ECO:0000256" key="5">
    <source>
        <dbReference type="PROSITE-ProRule" id="PRU00035"/>
    </source>
</evidence>
<feature type="region of interest" description="Disordered" evidence="6">
    <location>
        <begin position="74"/>
        <end position="192"/>
    </location>
</feature>
<dbReference type="PANTHER" id="PTHR23069">
    <property type="entry name" value="AAA DOMAIN-CONTAINING"/>
    <property type="match status" value="1"/>
</dbReference>
<dbReference type="Gene3D" id="3.40.50.300">
    <property type="entry name" value="P-loop containing nucleotide triphosphate hydrolases"/>
    <property type="match status" value="1"/>
</dbReference>
<dbReference type="SUPFAM" id="SSF47370">
    <property type="entry name" value="Bromodomain"/>
    <property type="match status" value="1"/>
</dbReference>
<feature type="compositionally biased region" description="Basic and acidic residues" evidence="6">
    <location>
        <begin position="146"/>
        <end position="181"/>
    </location>
</feature>
<sequence length="1168" mass="132300">MSRRSGGVSSRKAIQYPRRSSRERQALYTSLDENFLLETAISSSLFRALISDADKSCESERASFDVHNKYSRASRDIGDNREGDDFENRPARRRNGHITKRSSEPTLCTEIVSRRSRSPVNEGKPVGVPNMYETVKQRRQAMRQAALEERSPIDTRSRGEMSRRKKESPDKEREGGHREVSELSFLMTSNKEEMRFGVDGAEDDEGDSESSQPRQYLLRTNRHPVTRYGIEDGIERSVRSIRLDFHRRRRNLAHGRRRIRGRDSEGSDSSRSELSIDVEEERRRFGRIRERGGRFMPMNFFEENEGSLEIAVPKPGASDFDLMNVDRSITFDKVGGLDHHIRSLKEMILFPMLYPDVFAQYNVVPPKGVLFYGPPGTGKTLMARALANACSSGVKKVAFFMRKGTECFSKFFGESERHLRRLFKQAYDMRPAIIFFDEIDGLAPARSAREDHSYTSVVSTLLALMDGLDSRGEVIVIGATNRLDTIDPALRRPGRFDRELRFGLPDVNARLSILKVATALWKAKRPSESDLRLLAEKTAGYCGADLKSLCVEAVIAALRTRFPQIYVSDEKLMIDPTQVVVTNRHFLSAMQRIVPAACRDFTTPSRRMDERTAILLESAVDMIIQERIPVGYHKRIMQEGEGCSELEKVLRELKVPNAVPSVRLLLHARCSDYGQTSYVLPFIVNRLDHLPVFSLSLGSLFAIGNPEDSFSQIVQSALRTASTGTPCILLIPSIDEWQQAVPPSVWHRLMGALDGFAALTPILLLATANCHYTALPPDVCKIFLAERVVEITAPCKAAVESYFRFIIVRDGTRRIEKFIASDYPPIPAAPKGVVEKREPSQLNEEEVDELKRRYRECRLKLIVKYEESIHRLYRDRRFQPFARPVDSRVVPDYYVHITNPMDLSTMYRKVESYKSPQEMLHDFNLIYSNAIEYNSDQDDEGQHIRFLAKLLLDMGKEIVYSLDPKLLKNMEEIKKSLAEAGIDPDATELENGTSPACNNTWQGNSYPQHTGDTQNEKISSSRKAPKKRRIFGSSYSRAKRAHLAAKRLRNCEASPSTSPSSVVNGRTDADDSDNESRSSLNEKSLDRMQKEEGEMQRQAVCSEVDGDVKALESVVDKAVAKTNGWPVVELERIGAELLQTIHLYHSGGCVRSLPSELIAIITKWSYVP</sequence>
<feature type="region of interest" description="Disordered" evidence="6">
    <location>
        <begin position="1046"/>
        <end position="1094"/>
    </location>
</feature>
<dbReference type="InterPro" id="IPR027417">
    <property type="entry name" value="P-loop_NTPase"/>
</dbReference>
<dbReference type="InterPro" id="IPR003959">
    <property type="entry name" value="ATPase_AAA_core"/>
</dbReference>
<feature type="domain" description="Bromo" evidence="7">
    <location>
        <begin position="873"/>
        <end position="941"/>
    </location>
</feature>
<dbReference type="GO" id="GO:0003682">
    <property type="term" value="F:chromatin binding"/>
    <property type="evidence" value="ECO:0007669"/>
    <property type="project" value="TreeGrafter"/>
</dbReference>
<dbReference type="AlphaFoldDB" id="A0A9J2P1A1"/>
<dbReference type="FunFam" id="3.40.50.300:FF:000061">
    <property type="entry name" value="ATPase family, AAA domain-containing 2"/>
    <property type="match status" value="1"/>
</dbReference>
<feature type="compositionally biased region" description="Basic and acidic residues" evidence="6">
    <location>
        <begin position="261"/>
        <end position="271"/>
    </location>
</feature>
<keyword evidence="2" id="KW-0547">Nucleotide-binding</keyword>
<dbReference type="Pfam" id="PF00004">
    <property type="entry name" value="AAA"/>
    <property type="match status" value="1"/>
</dbReference>
<dbReference type="SMART" id="SM00382">
    <property type="entry name" value="AAA"/>
    <property type="match status" value="1"/>
</dbReference>
<dbReference type="InterPro" id="IPR036427">
    <property type="entry name" value="Bromodomain-like_sf"/>
</dbReference>